<organism evidence="2 3">
    <name type="scientific">Pseudoalteromonas amylolytica</name>
    <dbReference type="NCBI Taxonomy" id="1859457"/>
    <lineage>
        <taxon>Bacteria</taxon>
        <taxon>Pseudomonadati</taxon>
        <taxon>Pseudomonadota</taxon>
        <taxon>Gammaproteobacteria</taxon>
        <taxon>Alteromonadales</taxon>
        <taxon>Pseudoalteromonadaceae</taxon>
        <taxon>Pseudoalteromonas</taxon>
    </lineage>
</organism>
<reference evidence="2 3" key="1">
    <citation type="submission" date="2016-09" db="EMBL/GenBank/DDBJ databases">
        <title>Pseudoalteromonas amylolytica sp. nov., isolated from the surface seawater.</title>
        <authorList>
            <person name="Wu Y.-H."/>
            <person name="Cheng H."/>
            <person name="Jin X.-B."/>
            <person name="Wang C.-S."/>
            <person name="Xu X.-W."/>
        </authorList>
    </citation>
    <scope>NUCLEOTIDE SEQUENCE [LARGE SCALE GENOMIC DNA]</scope>
    <source>
        <strain evidence="2 3">JW1</strain>
    </source>
</reference>
<accession>A0A1S1MQV2</accession>
<dbReference type="PROSITE" id="PS51257">
    <property type="entry name" value="PROKAR_LIPOPROTEIN"/>
    <property type="match status" value="1"/>
</dbReference>
<dbReference type="STRING" id="1859457.BET10_08830"/>
<comment type="caution">
    <text evidence="2">The sequence shown here is derived from an EMBL/GenBank/DDBJ whole genome shotgun (WGS) entry which is preliminary data.</text>
</comment>
<dbReference type="EMBL" id="MKJU01000025">
    <property type="protein sequence ID" value="OHU90970.1"/>
    <property type="molecule type" value="Genomic_DNA"/>
</dbReference>
<evidence type="ECO:0000313" key="3">
    <source>
        <dbReference type="Proteomes" id="UP000179786"/>
    </source>
</evidence>
<name>A0A1S1MQV2_9GAMM</name>
<evidence type="ECO:0000259" key="1">
    <source>
        <dbReference type="Pfam" id="PF17680"/>
    </source>
</evidence>
<evidence type="ECO:0000313" key="2">
    <source>
        <dbReference type="EMBL" id="OHU90970.1"/>
    </source>
</evidence>
<dbReference type="Gene3D" id="3.40.50.10610">
    <property type="entry name" value="ABC-type transport auxiliary lipoprotein component"/>
    <property type="match status" value="1"/>
</dbReference>
<dbReference type="PIRSF" id="PIRSF028688">
    <property type="entry name" value="UCP_imp_028688"/>
    <property type="match status" value="1"/>
</dbReference>
<dbReference type="RefSeq" id="WP_070984388.1">
    <property type="nucleotide sequence ID" value="NZ_MKJU01000025.1"/>
</dbReference>
<dbReference type="Proteomes" id="UP000179786">
    <property type="component" value="Unassembled WGS sequence"/>
</dbReference>
<protein>
    <recommendedName>
        <fullName evidence="1">FlgO domain-containing protein</fullName>
    </recommendedName>
</protein>
<gene>
    <name evidence="2" type="ORF">BET10_08830</name>
</gene>
<dbReference type="Pfam" id="PF17680">
    <property type="entry name" value="FlgO"/>
    <property type="match status" value="1"/>
</dbReference>
<proteinExistence type="predicted"/>
<dbReference type="OrthoDB" id="6385614at2"/>
<dbReference type="InterPro" id="IPR041215">
    <property type="entry name" value="FlgO_dom"/>
</dbReference>
<keyword evidence="3" id="KW-1185">Reference proteome</keyword>
<sequence length="198" mass="22283">MRFLLLALCVGLIGCQSPNDAKKQHTLYVTPEKKMAAYTVHQYVGDLSVQLSNISGVRKRNARIAVMSFFKADGLGEKLANQQASGLSQQIQESLLTQFTQLGYHTVEHRLEDQLTLLANADSMLSRNLENLRERQNIDFIVAGTLTQQQHAYIVNARLIDMQSGRIVSAATAEIPINVMWSDEKVQQRDGLIYRSEY</sequence>
<dbReference type="AlphaFoldDB" id="A0A1S1MQV2"/>
<dbReference type="InterPro" id="IPR014549">
    <property type="entry name" value="FlgO"/>
</dbReference>
<feature type="domain" description="FlgO" evidence="1">
    <location>
        <begin position="51"/>
        <end position="179"/>
    </location>
</feature>